<feature type="domain" description="GH18" evidence="6">
    <location>
        <begin position="105"/>
        <end position="415"/>
    </location>
</feature>
<dbReference type="GO" id="GO:0016757">
    <property type="term" value="F:glycosyltransferase activity"/>
    <property type="evidence" value="ECO:0007669"/>
    <property type="project" value="UniProtKB-KW"/>
</dbReference>
<dbReference type="InterPro" id="IPR011583">
    <property type="entry name" value="Chitinase_II/V-like_cat"/>
</dbReference>
<dbReference type="InterPro" id="IPR002509">
    <property type="entry name" value="NODB_dom"/>
</dbReference>
<evidence type="ECO:0000256" key="1">
    <source>
        <dbReference type="ARBA" id="ARBA00006739"/>
    </source>
</evidence>
<dbReference type="Gene3D" id="3.20.20.370">
    <property type="entry name" value="Glycoside hydrolase/deacetylase"/>
    <property type="match status" value="1"/>
</dbReference>
<feature type="transmembrane region" description="Helical" evidence="4">
    <location>
        <begin position="1055"/>
        <end position="1075"/>
    </location>
</feature>
<dbReference type="Gene3D" id="3.10.50.10">
    <property type="match status" value="1"/>
</dbReference>
<feature type="transmembrane region" description="Helical" evidence="4">
    <location>
        <begin position="21"/>
        <end position="43"/>
    </location>
</feature>
<dbReference type="GO" id="GO:0005975">
    <property type="term" value="P:carbohydrate metabolic process"/>
    <property type="evidence" value="ECO:0007669"/>
    <property type="project" value="InterPro"/>
</dbReference>
<feature type="domain" description="NodB homology" evidence="5">
    <location>
        <begin position="490"/>
        <end position="681"/>
    </location>
</feature>
<dbReference type="CDD" id="cd06423">
    <property type="entry name" value="CESA_like"/>
    <property type="match status" value="1"/>
</dbReference>
<keyword evidence="8" id="KW-1185">Reference proteome</keyword>
<comment type="caution">
    <text evidence="7">The sequence shown here is derived from an EMBL/GenBank/DDBJ whole genome shotgun (WGS) entry which is preliminary data.</text>
</comment>
<dbReference type="SUPFAM" id="SSF51445">
    <property type="entry name" value="(Trans)glycosidases"/>
    <property type="match status" value="1"/>
</dbReference>
<dbReference type="PANTHER" id="PTHR43630">
    <property type="entry name" value="POLY-BETA-1,6-N-ACETYL-D-GLUCOSAMINE SYNTHASE"/>
    <property type="match status" value="1"/>
</dbReference>
<dbReference type="AlphaFoldDB" id="A0A562SWS9"/>
<dbReference type="SUPFAM" id="SSF88713">
    <property type="entry name" value="Glycoside hydrolase/deacetylase"/>
    <property type="match status" value="1"/>
</dbReference>
<dbReference type="EMBL" id="VLLE01000002">
    <property type="protein sequence ID" value="TWI85488.1"/>
    <property type="molecule type" value="Genomic_DNA"/>
</dbReference>
<dbReference type="OrthoDB" id="9766299at2"/>
<dbReference type="Pfam" id="PF00535">
    <property type="entry name" value="Glycos_transf_2"/>
    <property type="match status" value="1"/>
</dbReference>
<dbReference type="InterPro" id="IPR011330">
    <property type="entry name" value="Glyco_hydro/deAcase_b/a-brl"/>
</dbReference>
<evidence type="ECO:0000313" key="7">
    <source>
        <dbReference type="EMBL" id="TWI85488.1"/>
    </source>
</evidence>
<keyword evidence="4" id="KW-1133">Transmembrane helix</keyword>
<dbReference type="Pfam" id="PF01522">
    <property type="entry name" value="Polysacc_deac_1"/>
    <property type="match status" value="1"/>
</dbReference>
<dbReference type="PANTHER" id="PTHR43630:SF1">
    <property type="entry name" value="POLY-BETA-1,6-N-ACETYL-D-GLUCOSAMINE SYNTHASE"/>
    <property type="match status" value="1"/>
</dbReference>
<evidence type="ECO:0000259" key="6">
    <source>
        <dbReference type="PROSITE" id="PS51910"/>
    </source>
</evidence>
<dbReference type="GO" id="GO:0016810">
    <property type="term" value="F:hydrolase activity, acting on carbon-nitrogen (but not peptide) bonds"/>
    <property type="evidence" value="ECO:0007669"/>
    <property type="project" value="InterPro"/>
</dbReference>
<name>A0A562SWS9_9BACT</name>
<feature type="transmembrane region" description="Helical" evidence="4">
    <location>
        <begin position="723"/>
        <end position="744"/>
    </location>
</feature>
<keyword evidence="2" id="KW-0328">Glycosyltransferase</keyword>
<evidence type="ECO:0000256" key="3">
    <source>
        <dbReference type="ARBA" id="ARBA00022679"/>
    </source>
</evidence>
<gene>
    <name evidence="7" type="ORF">IQ13_0651</name>
</gene>
<dbReference type="InterPro" id="IPR029070">
    <property type="entry name" value="Chitinase_insertion_sf"/>
</dbReference>
<dbReference type="PROSITE" id="PS51910">
    <property type="entry name" value="GH18_2"/>
    <property type="match status" value="1"/>
</dbReference>
<dbReference type="PROSITE" id="PS51677">
    <property type="entry name" value="NODB"/>
    <property type="match status" value="1"/>
</dbReference>
<dbReference type="SUPFAM" id="SSF53448">
    <property type="entry name" value="Nucleotide-diphospho-sugar transferases"/>
    <property type="match status" value="1"/>
</dbReference>
<accession>A0A562SWS9</accession>
<protein>
    <submittedName>
        <fullName evidence="7">Poly-beta-1,6 N-acetyl-D-glucosamine synthase</fullName>
    </submittedName>
</protein>
<evidence type="ECO:0000313" key="8">
    <source>
        <dbReference type="Proteomes" id="UP000316167"/>
    </source>
</evidence>
<dbReference type="InterPro" id="IPR017853">
    <property type="entry name" value="GH"/>
</dbReference>
<dbReference type="InterPro" id="IPR001223">
    <property type="entry name" value="Glyco_hydro18_cat"/>
</dbReference>
<evidence type="ECO:0000259" key="5">
    <source>
        <dbReference type="PROSITE" id="PS51677"/>
    </source>
</evidence>
<keyword evidence="3" id="KW-0808">Transferase</keyword>
<dbReference type="Gene3D" id="3.90.550.10">
    <property type="entry name" value="Spore Coat Polysaccharide Biosynthesis Protein SpsA, Chain A"/>
    <property type="match status" value="1"/>
</dbReference>
<evidence type="ECO:0000256" key="4">
    <source>
        <dbReference type="SAM" id="Phobius"/>
    </source>
</evidence>
<sequence length="1132" mass="127807">MSQTKQVFETRSTFRWKAVLWTSRGAMFIVLLMICSLIISYLLQKKPALPELSSQSAEHKLIKPSAPAGLTKKELQKYKGFDAFLKAKEYNEQLMREPAATSQENIRAAFYVDWDPQSFYSLQKNISNLNMVFPEWFFIDPVTDTLRPSIDYSALKLMQQAHVKIIPLINNTNDQKGEGVFDGDLLHRILTDRKKRERLINDIVKYCRQYNLQGINIDFEEYKEVSDMIAVSFQKELYSKLHKLGLLVTQDIMPDNNDFNLSLLATYNDYLVLMAYDEHYSSSVPGAVSSQRWIEKMLDKTAAEVSPQKIILGIAGYGYDWKEQQEAATITYQQALATAKQYNAVIDFNNDTYNNEYSYTDADNQPHKVYFTDAATNFNTLRFADEYKTAGTALWRLGSEDERLWKFYGRNLDDAALKLHPFDIKQLAFVAAATEHPDYVGDGEVLNVITTPQPGKIKLEADSAEGIIAEQQYVQLPTRYVIRKYGNVHNQVVLTFDDGPDPLYTPQIIDILKKEKVPAAFFVVGLQAENNLPLLKQLAADGYEIGNHTFTHPNIAEVSTERAVAEMEATRLLIEAVTGRSTVLFRPPFNADAEPTKEVELKPIAISKQKSYYAVGESIDPNDWEDHITADSIYNRVIHQYEANPEKGIILLHDAGGNRQATVDALPRIIHYFKKRGVAFTSIASLLHTNHDQLMPSVQSGLIQIDNRVAGAGYWLQRILTGAFWLAIILGIVKIVMMGVMAILKRKQEEKSPVDVDSKQYPPVSIIVPAYNEEVNAVRTINNLLLQDYPHFKIVFIDDGSKDSTLQRVTEAFQHNEKVTILTKENGGKASALNKGIRFAESEYVVCIDADTQLKTDALLHLMKPFTTQKTVGAAKTIGAVAGNVRVGNQHTLLTKWQSIEYTTAQNFDRRALDLINGITVVPGAIGAFSKEAIELAGGFTTDTLAEDCDLTIRILRKGYRVVNCTTAIAITEAPETLNQFMKQRFRWSYGIMQAFWKNRDACFRPKYKGLGLMALPNILLFQILLPVLAPLADLMLLISLIWNRHDTNSLGKIGTFYLLFLLIDVVVGAIAFAFEKEKMSKLVWLIPQRLVYRQLMYIILFRAIKKAIKGESQQWGVLKRTGHVAAVTAAT</sequence>
<dbReference type="InterPro" id="IPR029044">
    <property type="entry name" value="Nucleotide-diphossugar_trans"/>
</dbReference>
<feature type="transmembrane region" description="Helical" evidence="4">
    <location>
        <begin position="1019"/>
        <end position="1043"/>
    </location>
</feature>
<keyword evidence="4" id="KW-0472">Membrane</keyword>
<dbReference type="InterPro" id="IPR001173">
    <property type="entry name" value="Glyco_trans_2-like"/>
</dbReference>
<dbReference type="Proteomes" id="UP000316167">
    <property type="component" value="Unassembled WGS sequence"/>
</dbReference>
<dbReference type="Pfam" id="PF00704">
    <property type="entry name" value="Glyco_hydro_18"/>
    <property type="match status" value="1"/>
</dbReference>
<proteinExistence type="inferred from homology"/>
<keyword evidence="4" id="KW-0812">Transmembrane</keyword>
<dbReference type="RefSeq" id="WP_144884426.1">
    <property type="nucleotide sequence ID" value="NZ_VLLE01000002.1"/>
</dbReference>
<reference evidence="7 8" key="1">
    <citation type="journal article" date="2015" name="Stand. Genomic Sci.">
        <title>Genomic Encyclopedia of Bacterial and Archaeal Type Strains, Phase III: the genomes of soil and plant-associated and newly described type strains.</title>
        <authorList>
            <person name="Whitman W.B."/>
            <person name="Woyke T."/>
            <person name="Klenk H.P."/>
            <person name="Zhou Y."/>
            <person name="Lilburn T.G."/>
            <person name="Beck B.J."/>
            <person name="De Vos P."/>
            <person name="Vandamme P."/>
            <person name="Eisen J.A."/>
            <person name="Garrity G."/>
            <person name="Hugenholtz P."/>
            <person name="Kyrpides N.C."/>
        </authorList>
    </citation>
    <scope>NUCLEOTIDE SEQUENCE [LARGE SCALE GENOMIC DNA]</scope>
    <source>
        <strain evidence="7 8">CGMCC 1.7271</strain>
    </source>
</reference>
<organism evidence="7 8">
    <name type="scientific">Lacibacter cauensis</name>
    <dbReference type="NCBI Taxonomy" id="510947"/>
    <lineage>
        <taxon>Bacteria</taxon>
        <taxon>Pseudomonadati</taxon>
        <taxon>Bacteroidota</taxon>
        <taxon>Chitinophagia</taxon>
        <taxon>Chitinophagales</taxon>
        <taxon>Chitinophagaceae</taxon>
        <taxon>Lacibacter</taxon>
    </lineage>
</organism>
<dbReference type="GO" id="GO:0008061">
    <property type="term" value="F:chitin binding"/>
    <property type="evidence" value="ECO:0007669"/>
    <property type="project" value="InterPro"/>
</dbReference>
<dbReference type="Gene3D" id="3.20.20.80">
    <property type="entry name" value="Glycosidases"/>
    <property type="match status" value="1"/>
</dbReference>
<dbReference type="SMART" id="SM00636">
    <property type="entry name" value="Glyco_18"/>
    <property type="match status" value="1"/>
</dbReference>
<evidence type="ECO:0000256" key="2">
    <source>
        <dbReference type="ARBA" id="ARBA00022676"/>
    </source>
</evidence>
<comment type="similarity">
    <text evidence="1">Belongs to the glycosyltransferase 2 family.</text>
</comment>